<evidence type="ECO:0000313" key="2">
    <source>
        <dbReference type="EMBL" id="RPA87955.1"/>
    </source>
</evidence>
<evidence type="ECO:0000313" key="3">
    <source>
        <dbReference type="Proteomes" id="UP000275078"/>
    </source>
</evidence>
<name>A0A3N4IQG0_ASCIM</name>
<evidence type="ECO:0000256" key="1">
    <source>
        <dbReference type="SAM" id="MobiDB-lite"/>
    </source>
</evidence>
<protein>
    <submittedName>
        <fullName evidence="2">Uncharacterized protein</fullName>
    </submittedName>
</protein>
<proteinExistence type="predicted"/>
<keyword evidence="3" id="KW-1185">Reference proteome</keyword>
<dbReference type="AlphaFoldDB" id="A0A3N4IQG0"/>
<sequence length="356" mass="40206">MPAVRSTRRPAPVSIESATAAFKSISLSGNPTELRPKRPRPDAEPEEDTADMKLGCELKAGIPVIDLTSTPDPPSVPKVRVRPAPLRKSKFCSDYSFKPLLGSFIPKRSRYCPGYEPASASTAAYTPYPGYPKPQQNPLPSGDGSHLGNHYPRVPPHPSAVPVYTYYQPSMRVAPYQLHSLYSRSAIAYEAHPTLTPAEYEAKYNAYWGTSVDPLAPRRRESDLERKRRPQIVRRKAEVREKDECQAPRSDLGRGEPFVILEEIEEAEDQEAEEGGDELMDEDTDGMAETEDEMWAAGLMSRLISPLEAYYALDLTLDLFEGPLGWYMRASFRRISIYPYVFMWVFRRLVCKRVLI</sequence>
<organism evidence="2 3">
    <name type="scientific">Ascobolus immersus RN42</name>
    <dbReference type="NCBI Taxonomy" id="1160509"/>
    <lineage>
        <taxon>Eukaryota</taxon>
        <taxon>Fungi</taxon>
        <taxon>Dikarya</taxon>
        <taxon>Ascomycota</taxon>
        <taxon>Pezizomycotina</taxon>
        <taxon>Pezizomycetes</taxon>
        <taxon>Pezizales</taxon>
        <taxon>Ascobolaceae</taxon>
        <taxon>Ascobolus</taxon>
    </lineage>
</organism>
<feature type="compositionally biased region" description="Basic and acidic residues" evidence="1">
    <location>
        <begin position="34"/>
        <end position="43"/>
    </location>
</feature>
<accession>A0A3N4IQG0</accession>
<dbReference type="Proteomes" id="UP000275078">
    <property type="component" value="Unassembled WGS sequence"/>
</dbReference>
<gene>
    <name evidence="2" type="ORF">BJ508DRAFT_300332</name>
</gene>
<feature type="region of interest" description="Disordered" evidence="1">
    <location>
        <begin position="25"/>
        <end position="51"/>
    </location>
</feature>
<dbReference type="EMBL" id="ML119645">
    <property type="protein sequence ID" value="RPA87955.1"/>
    <property type="molecule type" value="Genomic_DNA"/>
</dbReference>
<reference evidence="2 3" key="1">
    <citation type="journal article" date="2018" name="Nat. Ecol. Evol.">
        <title>Pezizomycetes genomes reveal the molecular basis of ectomycorrhizal truffle lifestyle.</title>
        <authorList>
            <person name="Murat C."/>
            <person name="Payen T."/>
            <person name="Noel B."/>
            <person name="Kuo A."/>
            <person name="Morin E."/>
            <person name="Chen J."/>
            <person name="Kohler A."/>
            <person name="Krizsan K."/>
            <person name="Balestrini R."/>
            <person name="Da Silva C."/>
            <person name="Montanini B."/>
            <person name="Hainaut M."/>
            <person name="Levati E."/>
            <person name="Barry K.W."/>
            <person name="Belfiori B."/>
            <person name="Cichocki N."/>
            <person name="Clum A."/>
            <person name="Dockter R.B."/>
            <person name="Fauchery L."/>
            <person name="Guy J."/>
            <person name="Iotti M."/>
            <person name="Le Tacon F."/>
            <person name="Lindquist E.A."/>
            <person name="Lipzen A."/>
            <person name="Malagnac F."/>
            <person name="Mello A."/>
            <person name="Molinier V."/>
            <person name="Miyauchi S."/>
            <person name="Poulain J."/>
            <person name="Riccioni C."/>
            <person name="Rubini A."/>
            <person name="Sitrit Y."/>
            <person name="Splivallo R."/>
            <person name="Traeger S."/>
            <person name="Wang M."/>
            <person name="Zifcakova L."/>
            <person name="Wipf D."/>
            <person name="Zambonelli A."/>
            <person name="Paolocci F."/>
            <person name="Nowrousian M."/>
            <person name="Ottonello S."/>
            <person name="Baldrian P."/>
            <person name="Spatafora J.W."/>
            <person name="Henrissat B."/>
            <person name="Nagy L.G."/>
            <person name="Aury J.M."/>
            <person name="Wincker P."/>
            <person name="Grigoriev I.V."/>
            <person name="Bonfante P."/>
            <person name="Martin F.M."/>
        </authorList>
    </citation>
    <scope>NUCLEOTIDE SEQUENCE [LARGE SCALE GENOMIC DNA]</scope>
    <source>
        <strain evidence="2 3">RN42</strain>
    </source>
</reference>